<dbReference type="EMBL" id="CAUYUE010000001">
    <property type="protein sequence ID" value="CAK0735653.1"/>
    <property type="molecule type" value="Genomic_DNA"/>
</dbReference>
<feature type="compositionally biased region" description="Basic and acidic residues" evidence="1">
    <location>
        <begin position="247"/>
        <end position="272"/>
    </location>
</feature>
<feature type="compositionally biased region" description="Basic and acidic residues" evidence="1">
    <location>
        <begin position="281"/>
        <end position="295"/>
    </location>
</feature>
<gene>
    <name evidence="2" type="ORF">CVIRNUC_000616</name>
</gene>
<evidence type="ECO:0000256" key="1">
    <source>
        <dbReference type="SAM" id="MobiDB-lite"/>
    </source>
</evidence>
<name>A0AAV1HQW7_9CHLO</name>
<organism evidence="2 3">
    <name type="scientific">Coccomyxa viridis</name>
    <dbReference type="NCBI Taxonomy" id="1274662"/>
    <lineage>
        <taxon>Eukaryota</taxon>
        <taxon>Viridiplantae</taxon>
        <taxon>Chlorophyta</taxon>
        <taxon>core chlorophytes</taxon>
        <taxon>Trebouxiophyceae</taxon>
        <taxon>Trebouxiophyceae incertae sedis</taxon>
        <taxon>Coccomyxaceae</taxon>
        <taxon>Coccomyxa</taxon>
    </lineage>
</organism>
<protein>
    <submittedName>
        <fullName evidence="2">Uncharacterized protein</fullName>
    </submittedName>
</protein>
<feature type="compositionally biased region" description="Low complexity" evidence="1">
    <location>
        <begin position="98"/>
        <end position="113"/>
    </location>
</feature>
<dbReference type="AlphaFoldDB" id="A0AAV1HQW7"/>
<proteinExistence type="predicted"/>
<reference evidence="2 3" key="1">
    <citation type="submission" date="2023-10" db="EMBL/GenBank/DDBJ databases">
        <authorList>
            <person name="Maclean D."/>
            <person name="Macfadyen A."/>
        </authorList>
    </citation>
    <scope>NUCLEOTIDE SEQUENCE [LARGE SCALE GENOMIC DNA]</scope>
</reference>
<keyword evidence="3" id="KW-1185">Reference proteome</keyword>
<evidence type="ECO:0000313" key="2">
    <source>
        <dbReference type="EMBL" id="CAK0735653.1"/>
    </source>
</evidence>
<feature type="region of interest" description="Disordered" evidence="1">
    <location>
        <begin position="50"/>
        <end position="72"/>
    </location>
</feature>
<sequence>MDVQYSKESLASPDGTPPSQPSLSDDFRSNYGAVLAPRRSVRRPWLGSEVLSGMDKAGPPPKSMNGHVNGYSLKTADQPDLLSAMEASWFGKTAWRQDSSSSGFSGFHDSAASMSPHDSKSHPASLQGLANGDHSAHSSNGGSGSSGRSTGRSVGSSGGRRAAPPAGDAAETMAQRGLPGMSALPEDSDVINMQQDAALKGSQARGRRKSREGAGWLGTWANRQVHYSKGRPPQPSLPAHIPGTPKPLHERPKEQDQKAEKPESKETSREEQGAQAQSHAAEAEASERKADKDVDQAAASEHAPEGQFPEAPSARSKDSADLLAEDEDALRAAAWRWRFNRRWAQEQARQMDPDYGRQAGDEDGWDEALGYMDACGPGWHLQIARTTSDDGLANESLRSLSNCMLSDSTRSRHLAATTSDTPSMGEATKGIMQKARMAKDLYEQQAAIESQVKERWDTASNAGVSWAGQDISAVVIDKFGKFPYVLVKLSDRMAGNKLIVRGKNGRSEPQLVSAVSKEVLSVTAKGRLPQASVTLMGSGLMEWSRERDRVINVSAGKVVAGLDGSIHSRDDVARLTAALTRASLPMHYRVTLDSERVAQ</sequence>
<feature type="region of interest" description="Disordered" evidence="1">
    <location>
        <begin position="96"/>
        <end position="321"/>
    </location>
</feature>
<feature type="compositionally biased region" description="Low complexity" evidence="1">
    <location>
        <begin position="146"/>
        <end position="170"/>
    </location>
</feature>
<feature type="region of interest" description="Disordered" evidence="1">
    <location>
        <begin position="1"/>
        <end position="30"/>
    </location>
</feature>
<accession>A0AAV1HQW7</accession>
<dbReference type="Proteomes" id="UP001314263">
    <property type="component" value="Unassembled WGS sequence"/>
</dbReference>
<evidence type="ECO:0000313" key="3">
    <source>
        <dbReference type="Proteomes" id="UP001314263"/>
    </source>
</evidence>
<comment type="caution">
    <text evidence="2">The sequence shown here is derived from an EMBL/GenBank/DDBJ whole genome shotgun (WGS) entry which is preliminary data.</text>
</comment>